<evidence type="ECO:0000313" key="2">
    <source>
        <dbReference type="EMBL" id="CAA7270128.1"/>
    </source>
</evidence>
<feature type="region of interest" description="Disordered" evidence="1">
    <location>
        <begin position="399"/>
        <end position="447"/>
    </location>
</feature>
<keyword evidence="3" id="KW-1185">Reference proteome</keyword>
<sequence length="480" mass="52962">MISRWPWFSREITTVDNLATLIPPESELKNYVECLMGYENKLFRWCSAAESTFCLQGILRIKVASPGSAEILVVEQCRSSNTHDNMKILSLFLGYRLFERHLTPKGNAPSAGIVPHSMHPNKMLKGYDKLSNWVDRLFELHVAFDSLDETPKLEAKAGPSMLVVFICRTKRNINTSKIIMNFLVMALHLVFLKGHKFQPKELPDILDNPESLPDDCVFKQELLAIQEGSGPTKGYALRSLLHLALLISHLFLLNKTQLANQVFACNTVLEYSAAQGNMKTPMLLAVKGAIKETVDRISQCQTNPIKEIKDLFKSRLPWGALETCDKKTKSFFQLETGFQLPRIEQGTIQEVSQPLASSRTLQIAPALPLLSISQAVAAAAIQEGLEPAALLHTSQNVASTLSNSPAPSGSSMAPPTSPLITSQALDKDRTTTDLSSPPVATHGSTQALSHPVMVEQWDRRILVADQDGGDIDCSFNAITM</sequence>
<comment type="caution">
    <text evidence="2">The sequence shown here is derived from an EMBL/GenBank/DDBJ whole genome shotgun (WGS) entry which is preliminary data.</text>
</comment>
<evidence type="ECO:0000256" key="1">
    <source>
        <dbReference type="SAM" id="MobiDB-lite"/>
    </source>
</evidence>
<proteinExistence type="predicted"/>
<accession>A0A8S0WBT2</accession>
<gene>
    <name evidence="2" type="ORF">AAE3_LOCUS12357</name>
</gene>
<reference evidence="2 3" key="1">
    <citation type="submission" date="2020-01" db="EMBL/GenBank/DDBJ databases">
        <authorList>
            <person name="Gupta K D."/>
        </authorList>
    </citation>
    <scope>NUCLEOTIDE SEQUENCE [LARGE SCALE GENOMIC DNA]</scope>
</reference>
<protein>
    <submittedName>
        <fullName evidence="2">Uncharacterized protein</fullName>
    </submittedName>
</protein>
<dbReference type="Proteomes" id="UP000467700">
    <property type="component" value="Unassembled WGS sequence"/>
</dbReference>
<evidence type="ECO:0000313" key="3">
    <source>
        <dbReference type="Proteomes" id="UP000467700"/>
    </source>
</evidence>
<name>A0A8S0WBT2_CYCAE</name>
<dbReference type="AlphaFoldDB" id="A0A8S0WBT2"/>
<feature type="compositionally biased region" description="Low complexity" evidence="1">
    <location>
        <begin position="399"/>
        <end position="414"/>
    </location>
</feature>
<dbReference type="EMBL" id="CACVBS010000085">
    <property type="protein sequence ID" value="CAA7270128.1"/>
    <property type="molecule type" value="Genomic_DNA"/>
</dbReference>
<organism evidence="2 3">
    <name type="scientific">Cyclocybe aegerita</name>
    <name type="common">Black poplar mushroom</name>
    <name type="synonym">Agrocybe aegerita</name>
    <dbReference type="NCBI Taxonomy" id="1973307"/>
    <lineage>
        <taxon>Eukaryota</taxon>
        <taxon>Fungi</taxon>
        <taxon>Dikarya</taxon>
        <taxon>Basidiomycota</taxon>
        <taxon>Agaricomycotina</taxon>
        <taxon>Agaricomycetes</taxon>
        <taxon>Agaricomycetidae</taxon>
        <taxon>Agaricales</taxon>
        <taxon>Agaricineae</taxon>
        <taxon>Bolbitiaceae</taxon>
        <taxon>Cyclocybe</taxon>
    </lineage>
</organism>